<accession>A0A6J4MWN1</accession>
<dbReference type="AlphaFoldDB" id="A0A6J4MWN1"/>
<protein>
    <submittedName>
        <fullName evidence="1">Uncharacterized protein</fullName>
    </submittedName>
</protein>
<proteinExistence type="predicted"/>
<organism evidence="1">
    <name type="scientific">uncultured Gemmatimonadota bacterium</name>
    <dbReference type="NCBI Taxonomy" id="203437"/>
    <lineage>
        <taxon>Bacteria</taxon>
        <taxon>Pseudomonadati</taxon>
        <taxon>Gemmatimonadota</taxon>
        <taxon>environmental samples</taxon>
    </lineage>
</organism>
<gene>
    <name evidence="1" type="ORF">AVDCRST_MAG89-4610</name>
</gene>
<sequence length="34" mass="3829">GKYSVDRLADLTPEEEGLSILSLLMLLLLERQRG</sequence>
<name>A0A6J4MWN1_9BACT</name>
<dbReference type="EMBL" id="CADCTV010000966">
    <property type="protein sequence ID" value="CAA9371225.1"/>
    <property type="molecule type" value="Genomic_DNA"/>
</dbReference>
<reference evidence="1" key="1">
    <citation type="submission" date="2020-02" db="EMBL/GenBank/DDBJ databases">
        <authorList>
            <person name="Meier V. D."/>
        </authorList>
    </citation>
    <scope>NUCLEOTIDE SEQUENCE</scope>
    <source>
        <strain evidence="1">AVDCRST_MAG89</strain>
    </source>
</reference>
<evidence type="ECO:0000313" key="1">
    <source>
        <dbReference type="EMBL" id="CAA9371225.1"/>
    </source>
</evidence>
<feature type="non-terminal residue" evidence="1">
    <location>
        <position position="1"/>
    </location>
</feature>